<comment type="caution">
    <text evidence="1">The sequence shown here is derived from an EMBL/GenBank/DDBJ whole genome shotgun (WGS) entry which is preliminary data.</text>
</comment>
<proteinExistence type="predicted"/>
<dbReference type="RefSeq" id="WP_179538097.1">
    <property type="nucleotide sequence ID" value="NZ_JACBYV010000001.1"/>
</dbReference>
<evidence type="ECO:0000313" key="1">
    <source>
        <dbReference type="EMBL" id="NYH72661.1"/>
    </source>
</evidence>
<accession>A0A7Y9XLX0</accession>
<dbReference type="Proteomes" id="UP000578688">
    <property type="component" value="Unassembled WGS sequence"/>
</dbReference>
<protein>
    <submittedName>
        <fullName evidence="1">Uncharacterized protein</fullName>
    </submittedName>
</protein>
<dbReference type="AlphaFoldDB" id="A0A7Y9XLX0"/>
<dbReference type="EMBL" id="JACBYV010000001">
    <property type="protein sequence ID" value="NYH72661.1"/>
    <property type="molecule type" value="Genomic_DNA"/>
</dbReference>
<evidence type="ECO:0000313" key="2">
    <source>
        <dbReference type="Proteomes" id="UP000578688"/>
    </source>
</evidence>
<gene>
    <name evidence="1" type="ORF">FHR27_001271</name>
</gene>
<keyword evidence="2" id="KW-1185">Reference proteome</keyword>
<name>A0A7Y9XLX0_9GAMM</name>
<reference evidence="1 2" key="1">
    <citation type="submission" date="2020-07" db="EMBL/GenBank/DDBJ databases">
        <title>Genomic analyses of the natural microbiome of Caenorhabditis elegans.</title>
        <authorList>
            <person name="Samuel B."/>
        </authorList>
    </citation>
    <scope>NUCLEOTIDE SEQUENCE [LARGE SCALE GENOMIC DNA]</scope>
    <source>
        <strain evidence="1 2">BIGb0408</strain>
    </source>
</reference>
<sequence>MQDYPVIKNLLCSIFSVDVGLDESEAFAALGRVLNDKRQRKKIEHELLVLFNDQSALWVELLDNDSYVVYPADDKSDAKSYLMGILWNKVFPGVPLP</sequence>
<organism evidence="1 2">
    <name type="scientific">Phytopseudomonas flavescens</name>
    <dbReference type="NCBI Taxonomy" id="29435"/>
    <lineage>
        <taxon>Bacteria</taxon>
        <taxon>Pseudomonadati</taxon>
        <taxon>Pseudomonadota</taxon>
        <taxon>Gammaproteobacteria</taxon>
        <taxon>Pseudomonadales</taxon>
        <taxon>Pseudomonadaceae</taxon>
        <taxon>Phytopseudomonas</taxon>
    </lineage>
</organism>